<accession>A0ACB8FF17</accession>
<keyword evidence="2" id="KW-1185">Reference proteome</keyword>
<name>A0ACB8FF17_9SAUR</name>
<evidence type="ECO:0000313" key="1">
    <source>
        <dbReference type="EMBL" id="KAH8003878.1"/>
    </source>
</evidence>
<reference evidence="1" key="1">
    <citation type="submission" date="2021-08" db="EMBL/GenBank/DDBJ databases">
        <title>The first chromosome-level gecko genome reveals the dynamic sex chromosomes of Neotropical dwarf geckos (Sphaerodactylidae: Sphaerodactylus).</title>
        <authorList>
            <person name="Pinto B.J."/>
            <person name="Keating S.E."/>
            <person name="Gamble T."/>
        </authorList>
    </citation>
    <scope>NUCLEOTIDE SEQUENCE</scope>
    <source>
        <strain evidence="1">TG3544</strain>
    </source>
</reference>
<sequence length="289" mass="34231">MLQKMKELEATIKTQSQMEIKLRKKNSCKTFETEMQEIQKALQTPFLMQMPSRKNLVLNFGGSHKLEGIGCPLHPETHSFTHQIQKLQDARRKTFTEKQIECTLLQALLQQLKEEHLNRWPVHQQHIVFQELRKEAEKLKQMLDESKLSADEDKYLFNKMAEDYGHLEKQLREENASHSRRVSELVSAKGEERHLEKELTYLMTLLRDSSQRVLKAQDQLMSLQQQKESANRNEHSLQSQLRDAEWRHSSIQLENFKLQTEKTHLVEYVSHLHKQIAEKEREIHCLQSC</sequence>
<comment type="caution">
    <text evidence="1">The sequence shown here is derived from an EMBL/GenBank/DDBJ whole genome shotgun (WGS) entry which is preliminary data.</text>
</comment>
<gene>
    <name evidence="1" type="ORF">K3G42_025071</name>
</gene>
<dbReference type="EMBL" id="CM037622">
    <property type="protein sequence ID" value="KAH8003878.1"/>
    <property type="molecule type" value="Genomic_DNA"/>
</dbReference>
<protein>
    <submittedName>
        <fullName evidence="1">Uncharacterized protein</fullName>
    </submittedName>
</protein>
<organism evidence="1 2">
    <name type="scientific">Sphaerodactylus townsendi</name>
    <dbReference type="NCBI Taxonomy" id="933632"/>
    <lineage>
        <taxon>Eukaryota</taxon>
        <taxon>Metazoa</taxon>
        <taxon>Chordata</taxon>
        <taxon>Craniata</taxon>
        <taxon>Vertebrata</taxon>
        <taxon>Euteleostomi</taxon>
        <taxon>Lepidosauria</taxon>
        <taxon>Squamata</taxon>
        <taxon>Bifurcata</taxon>
        <taxon>Gekkota</taxon>
        <taxon>Sphaerodactylidae</taxon>
        <taxon>Sphaerodactylus</taxon>
    </lineage>
</organism>
<proteinExistence type="predicted"/>
<dbReference type="Proteomes" id="UP000827872">
    <property type="component" value="Linkage Group LG09"/>
</dbReference>
<evidence type="ECO:0000313" key="2">
    <source>
        <dbReference type="Proteomes" id="UP000827872"/>
    </source>
</evidence>